<dbReference type="EMBL" id="CP032412">
    <property type="protein sequence ID" value="AYB47497.1"/>
    <property type="molecule type" value="Genomic_DNA"/>
</dbReference>
<dbReference type="AlphaFoldDB" id="A0A385TYK3"/>
<name>A0A385TYK3_PAELA</name>
<gene>
    <name evidence="1" type="ORF">D5F53_31205</name>
</gene>
<dbReference type="PANTHER" id="PTHR43422:SF3">
    <property type="entry name" value="THIAMINE THIAZOLE SYNTHASE"/>
    <property type="match status" value="1"/>
</dbReference>
<dbReference type="Gene3D" id="3.50.50.60">
    <property type="entry name" value="FAD/NAD(P)-binding domain"/>
    <property type="match status" value="1"/>
</dbReference>
<dbReference type="PANTHER" id="PTHR43422">
    <property type="entry name" value="THIAMINE THIAZOLE SYNTHASE"/>
    <property type="match status" value="1"/>
</dbReference>
<keyword evidence="2" id="KW-1185">Reference proteome</keyword>
<sequence length="493" mass="54516">MNSKGKALILGGGIAGLFTANVLSRHYEEVVIADRDEFPAGPENRAGTPQAYHPHRFLERGKMIVERWFPGITEELLQQGAHPRAQKSVKMTNRFGTLELPDEPNAGCSRSLLEWTLRSRVAKLPNVTLLPKLTAQQLLFDAGKKAVTGVLFRDRNVKEPALLHMHADIVVDASGRGSKLADWLQDLGYAIPEAERLHISLGYSTRHYKVPEEIHAAWSTIVNEGDPALGIGTAVFNPIENQLAEIVLYRAGGASYPTTESDLYNQEAEDLFGPAIGNLLEQLEPVSSPRGYRIEECLRQHFEEMEDWPSGLLVLGDAFCSFDPIFGQGMTVAAIQADTLDRCLQSKQEGILLEQGFERSALQEIQSAIEPAWWLSAAADLRWAGVKYEGRLSAQGFSFAQKLFDICQELAYSHHDMAVFEQYMMVTGLLASPHDLFNANSITAIVNADRSGQGNAWLHQVLEEAGVPLEELLVQIIPAFNTEFLPLSMGLPE</sequence>
<dbReference type="Proteomes" id="UP000266552">
    <property type="component" value="Chromosome"/>
</dbReference>
<protein>
    <submittedName>
        <fullName evidence="1">FAD dependent oxidoreductase</fullName>
    </submittedName>
</protein>
<dbReference type="InterPro" id="IPR036188">
    <property type="entry name" value="FAD/NAD-bd_sf"/>
</dbReference>
<dbReference type="Gene3D" id="3.30.9.100">
    <property type="match status" value="1"/>
</dbReference>
<evidence type="ECO:0000313" key="1">
    <source>
        <dbReference type="EMBL" id="AYB47497.1"/>
    </source>
</evidence>
<proteinExistence type="predicted"/>
<accession>A0A385TYK3</accession>
<reference evidence="1 2" key="1">
    <citation type="submission" date="2018-09" db="EMBL/GenBank/DDBJ databases">
        <title>Genome Sequence of Paenibacillus lautus Strain E7593-69, Azo Dye-Degrading Bacteria, Isolated from Commercial Tattoo Inks.</title>
        <authorList>
            <person name="Nho S.W."/>
            <person name="Kim S.-J."/>
            <person name="Kweon O."/>
            <person name="Cerniglia C.E."/>
        </authorList>
    </citation>
    <scope>NUCLEOTIDE SEQUENCE [LARGE SCALE GENOMIC DNA]</scope>
    <source>
        <strain evidence="1 2">E7593-69</strain>
    </source>
</reference>
<dbReference type="RefSeq" id="WP_119850920.1">
    <property type="nucleotide sequence ID" value="NZ_CP032412.1"/>
</dbReference>
<dbReference type="KEGG" id="plw:D5F53_31205"/>
<organism evidence="1 2">
    <name type="scientific">Paenibacillus lautus</name>
    <name type="common">Bacillus lautus</name>
    <dbReference type="NCBI Taxonomy" id="1401"/>
    <lineage>
        <taxon>Bacteria</taxon>
        <taxon>Bacillati</taxon>
        <taxon>Bacillota</taxon>
        <taxon>Bacilli</taxon>
        <taxon>Bacillales</taxon>
        <taxon>Paenibacillaceae</taxon>
        <taxon>Paenibacillus</taxon>
    </lineage>
</organism>
<dbReference type="SUPFAM" id="SSF51905">
    <property type="entry name" value="FAD/NAD(P)-binding domain"/>
    <property type="match status" value="1"/>
</dbReference>
<evidence type="ECO:0000313" key="2">
    <source>
        <dbReference type="Proteomes" id="UP000266552"/>
    </source>
</evidence>